<dbReference type="EC" id="5.3.1.8" evidence="3"/>
<dbReference type="RefSeq" id="WP_146435905.1">
    <property type="nucleotide sequence ID" value="NZ_VIGV01000004.1"/>
</dbReference>
<keyword evidence="6 10" id="KW-0413">Isomerase</keyword>
<dbReference type="GO" id="GO:0004476">
    <property type="term" value="F:mannose-6-phosphate isomerase activity"/>
    <property type="evidence" value="ECO:0007669"/>
    <property type="project" value="UniProtKB-EC"/>
</dbReference>
<dbReference type="InterPro" id="IPR014710">
    <property type="entry name" value="RmlC-like_jellyroll"/>
</dbReference>
<protein>
    <recommendedName>
        <fullName evidence="3">mannose-6-phosphate isomerase</fullName>
        <ecNumber evidence="3">5.3.1.8</ecNumber>
    </recommendedName>
</protein>
<dbReference type="OrthoDB" id="9792649at2"/>
<dbReference type="InterPro" id="IPR001250">
    <property type="entry name" value="Man6P_Isoase-1"/>
</dbReference>
<comment type="caution">
    <text evidence="10">The sequence shown here is derived from an EMBL/GenBank/DDBJ whole genome shotgun (WGS) entry which is preliminary data.</text>
</comment>
<dbReference type="InterPro" id="IPR046457">
    <property type="entry name" value="PMI_typeI_cat"/>
</dbReference>
<dbReference type="GO" id="GO:0009298">
    <property type="term" value="P:GDP-mannose biosynthetic process"/>
    <property type="evidence" value="ECO:0007669"/>
    <property type="project" value="InterPro"/>
</dbReference>
<feature type="domain" description="Phosphomannose isomerase type I catalytic" evidence="9">
    <location>
        <begin position="3"/>
        <end position="151"/>
    </location>
</feature>
<dbReference type="GO" id="GO:0005975">
    <property type="term" value="P:carbohydrate metabolic process"/>
    <property type="evidence" value="ECO:0007669"/>
    <property type="project" value="InterPro"/>
</dbReference>
<dbReference type="AlphaFoldDB" id="A0A5C5RL84"/>
<dbReference type="EMBL" id="VIGV01000004">
    <property type="protein sequence ID" value="TWS23717.1"/>
    <property type="molecule type" value="Genomic_DNA"/>
</dbReference>
<keyword evidence="5 8" id="KW-0862">Zinc</keyword>
<comment type="cofactor">
    <cofactor evidence="8">
        <name>Zn(2+)</name>
        <dbReference type="ChEBI" id="CHEBI:29105"/>
    </cofactor>
    <text evidence="8">Binds 1 zinc ion per subunit.</text>
</comment>
<proteinExistence type="inferred from homology"/>
<dbReference type="GO" id="GO:0005829">
    <property type="term" value="C:cytosol"/>
    <property type="evidence" value="ECO:0007669"/>
    <property type="project" value="TreeGrafter"/>
</dbReference>
<sequence length="412" mass="43623">MERIEGVIRPYAWGSRTVLATMQGRTVPSNHPEAELWFGAHPADPAKLYDASGATDGDLLAAIGTDLDGQLGPACRGEFGDRLPYLVKVLAAEEPLSLQAHPSREQAEEGFARENAAGIPLDAPERNYRDAAHKPEVVIALSRFEALAGFRDPAVTVELLRVLAVPELDSYLGLLAGQPDSMGLRALVTTWITLPQPALAVLVPAVLGGCVRYLESGAERFKGEAQLALTLGERYPDDAGVLAALLLNRIVLEPGQALYLAAGNLHAYINGAAVEVMANSDNVLRGGLTPKHVDVPELLRVLDFTPRAPSDLAPRTSTVGPEVIFSTPAPEFRVSRVRLDGTALKRAASVELDARGPQLLVVTEGTVTVRSAGRSIDVPAGSGLWMAASDPGVVVSAHSPAAEFFRTLVGGH</sequence>
<evidence type="ECO:0000256" key="6">
    <source>
        <dbReference type="ARBA" id="ARBA00023235"/>
    </source>
</evidence>
<dbReference type="SUPFAM" id="SSF51182">
    <property type="entry name" value="RmlC-like cupins"/>
    <property type="match status" value="1"/>
</dbReference>
<reference evidence="10 11" key="1">
    <citation type="submission" date="2019-08" db="EMBL/GenBank/DDBJ databases">
        <title>Tsukamurella conjunctivitidis sp. nov., Tsukamurella assacharolytica sp. nov. and Tsukamurella sputae sp. nov. isolated from patients with conjunctivitis, bacteraemia (lymphoma) and respiratory infection (sputum) in Hong Kong.</title>
        <authorList>
            <person name="Fok K.M.N."/>
            <person name="Fong J.Y.H."/>
        </authorList>
    </citation>
    <scope>NUCLEOTIDE SEQUENCE [LARGE SCALE GENOMIC DNA]</scope>
    <source>
        <strain evidence="10 11">HKU70</strain>
    </source>
</reference>
<dbReference type="Proteomes" id="UP000319792">
    <property type="component" value="Unassembled WGS sequence"/>
</dbReference>
<dbReference type="InterPro" id="IPR011051">
    <property type="entry name" value="RmlC_Cupin_sf"/>
</dbReference>
<dbReference type="Pfam" id="PF20511">
    <property type="entry name" value="PMI_typeI_cat"/>
    <property type="match status" value="1"/>
</dbReference>
<evidence type="ECO:0000256" key="7">
    <source>
        <dbReference type="PIRSR" id="PIRSR001480-1"/>
    </source>
</evidence>
<dbReference type="PANTHER" id="PTHR10309">
    <property type="entry name" value="MANNOSE-6-PHOSPHATE ISOMERASE"/>
    <property type="match status" value="1"/>
</dbReference>
<feature type="binding site" evidence="8">
    <location>
        <position position="99"/>
    </location>
    <ligand>
        <name>Zn(2+)</name>
        <dbReference type="ChEBI" id="CHEBI:29105"/>
    </ligand>
</feature>
<evidence type="ECO:0000256" key="5">
    <source>
        <dbReference type="ARBA" id="ARBA00022833"/>
    </source>
</evidence>
<dbReference type="PRINTS" id="PR00714">
    <property type="entry name" value="MAN6PISMRASE"/>
</dbReference>
<feature type="binding site" evidence="8">
    <location>
        <position position="101"/>
    </location>
    <ligand>
        <name>Zn(2+)</name>
        <dbReference type="ChEBI" id="CHEBI:29105"/>
    </ligand>
</feature>
<dbReference type="PANTHER" id="PTHR10309:SF0">
    <property type="entry name" value="MANNOSE-6-PHOSPHATE ISOMERASE"/>
    <property type="match status" value="1"/>
</dbReference>
<keyword evidence="4 8" id="KW-0479">Metal-binding</keyword>
<evidence type="ECO:0000256" key="2">
    <source>
        <dbReference type="ARBA" id="ARBA00010772"/>
    </source>
</evidence>
<evidence type="ECO:0000256" key="3">
    <source>
        <dbReference type="ARBA" id="ARBA00011956"/>
    </source>
</evidence>
<feature type="binding site" evidence="8">
    <location>
        <position position="266"/>
    </location>
    <ligand>
        <name>Zn(2+)</name>
        <dbReference type="ChEBI" id="CHEBI:29105"/>
    </ligand>
</feature>
<dbReference type="PIRSF" id="PIRSF001480">
    <property type="entry name" value="Mannose-6-phosphate_isomerase"/>
    <property type="match status" value="1"/>
</dbReference>
<name>A0A5C5RL84_9ACTN</name>
<accession>A0A5C5RL84</accession>
<gene>
    <name evidence="10" type="primary">manA</name>
    <name evidence="10" type="ORF">FK268_15775</name>
</gene>
<dbReference type="InterPro" id="IPR016305">
    <property type="entry name" value="Mannose-6-P_Isomerase"/>
</dbReference>
<dbReference type="Gene3D" id="2.60.120.10">
    <property type="entry name" value="Jelly Rolls"/>
    <property type="match status" value="2"/>
</dbReference>
<evidence type="ECO:0000313" key="10">
    <source>
        <dbReference type="EMBL" id="TWS23717.1"/>
    </source>
</evidence>
<evidence type="ECO:0000256" key="4">
    <source>
        <dbReference type="ARBA" id="ARBA00022723"/>
    </source>
</evidence>
<dbReference type="CDD" id="cd07011">
    <property type="entry name" value="cupin_PMI_type_I_N"/>
    <property type="match status" value="1"/>
</dbReference>
<comment type="catalytic activity">
    <reaction evidence="1">
        <text>D-mannose 6-phosphate = D-fructose 6-phosphate</text>
        <dbReference type="Rhea" id="RHEA:12356"/>
        <dbReference type="ChEBI" id="CHEBI:58735"/>
        <dbReference type="ChEBI" id="CHEBI:61527"/>
        <dbReference type="EC" id="5.3.1.8"/>
    </reaction>
</comment>
<keyword evidence="11" id="KW-1185">Reference proteome</keyword>
<evidence type="ECO:0000256" key="8">
    <source>
        <dbReference type="PIRSR" id="PIRSR001480-2"/>
    </source>
</evidence>
<evidence type="ECO:0000259" key="9">
    <source>
        <dbReference type="Pfam" id="PF20511"/>
    </source>
</evidence>
<organism evidence="10 11">
    <name type="scientific">Tsukamurella sputi</name>
    <dbReference type="NCBI Taxonomy" id="2591848"/>
    <lineage>
        <taxon>Bacteria</taxon>
        <taxon>Bacillati</taxon>
        <taxon>Actinomycetota</taxon>
        <taxon>Actinomycetes</taxon>
        <taxon>Mycobacteriales</taxon>
        <taxon>Tsukamurellaceae</taxon>
        <taxon>Tsukamurella</taxon>
    </lineage>
</organism>
<comment type="similarity">
    <text evidence="2">Belongs to the mannose-6-phosphate isomerase type 1 family.</text>
</comment>
<dbReference type="NCBIfam" id="TIGR00218">
    <property type="entry name" value="manA"/>
    <property type="match status" value="1"/>
</dbReference>
<dbReference type="GO" id="GO:0008270">
    <property type="term" value="F:zinc ion binding"/>
    <property type="evidence" value="ECO:0007669"/>
    <property type="project" value="InterPro"/>
</dbReference>
<feature type="active site" evidence="7">
    <location>
        <position position="285"/>
    </location>
</feature>
<feature type="binding site" evidence="8">
    <location>
        <position position="136"/>
    </location>
    <ligand>
        <name>Zn(2+)</name>
        <dbReference type="ChEBI" id="CHEBI:29105"/>
    </ligand>
</feature>
<evidence type="ECO:0000313" key="11">
    <source>
        <dbReference type="Proteomes" id="UP000319792"/>
    </source>
</evidence>
<dbReference type="Gene3D" id="1.10.441.10">
    <property type="entry name" value="Phosphomannose Isomerase, domain 2"/>
    <property type="match status" value="1"/>
</dbReference>
<evidence type="ECO:0000256" key="1">
    <source>
        <dbReference type="ARBA" id="ARBA00000757"/>
    </source>
</evidence>